<feature type="region of interest" description="Disordered" evidence="1">
    <location>
        <begin position="74"/>
        <end position="98"/>
    </location>
</feature>
<feature type="region of interest" description="Disordered" evidence="1">
    <location>
        <begin position="1"/>
        <end position="30"/>
    </location>
</feature>
<sequence>MNLAPSGARREEEPLLPTLATHGCTPEHHRSQTKYGLVMTEECTQCGYRISYGPAGLDRLLPTPCSFPVPCGKETATPRSTEATQASFDTRQHLTEER</sequence>
<evidence type="ECO:0000256" key="1">
    <source>
        <dbReference type="SAM" id="MobiDB-lite"/>
    </source>
</evidence>
<dbReference type="Proteomes" id="UP000286746">
    <property type="component" value="Unassembled WGS sequence"/>
</dbReference>
<dbReference type="EMBL" id="BHZD01000001">
    <property type="protein sequence ID" value="GCD41904.1"/>
    <property type="molecule type" value="Genomic_DNA"/>
</dbReference>
<comment type="caution">
    <text evidence="2">The sequence shown here is derived from an EMBL/GenBank/DDBJ whole genome shotgun (WGS) entry which is preliminary data.</text>
</comment>
<proteinExistence type="predicted"/>
<evidence type="ECO:0000313" key="2">
    <source>
        <dbReference type="EMBL" id="GCD41904.1"/>
    </source>
</evidence>
<evidence type="ECO:0000313" key="3">
    <source>
        <dbReference type="Proteomes" id="UP000286746"/>
    </source>
</evidence>
<organism evidence="2 3">
    <name type="scientific">Streptomyces paromomycinus</name>
    <name type="common">Streptomyces rimosus subsp. paromomycinus</name>
    <dbReference type="NCBI Taxonomy" id="92743"/>
    <lineage>
        <taxon>Bacteria</taxon>
        <taxon>Bacillati</taxon>
        <taxon>Actinomycetota</taxon>
        <taxon>Actinomycetes</taxon>
        <taxon>Kitasatosporales</taxon>
        <taxon>Streptomycetaceae</taxon>
        <taxon>Streptomyces</taxon>
    </lineage>
</organism>
<accession>A0A401VXU7</accession>
<dbReference type="AlphaFoldDB" id="A0A401VXU7"/>
<feature type="compositionally biased region" description="Polar residues" evidence="1">
    <location>
        <begin position="77"/>
        <end position="89"/>
    </location>
</feature>
<name>A0A401VXU7_STREY</name>
<keyword evidence="3" id="KW-1185">Reference proteome</keyword>
<protein>
    <submittedName>
        <fullName evidence="2">Uncharacterized protein</fullName>
    </submittedName>
</protein>
<reference evidence="2 3" key="1">
    <citation type="submission" date="2018-11" db="EMBL/GenBank/DDBJ databases">
        <title>Whole genome sequence of Streptomyces paromomycinus NBRC 15454(T).</title>
        <authorList>
            <person name="Komaki H."/>
            <person name="Tamura T."/>
        </authorList>
    </citation>
    <scope>NUCLEOTIDE SEQUENCE [LARGE SCALE GENOMIC DNA]</scope>
    <source>
        <strain evidence="2 3">NBRC 15454</strain>
    </source>
</reference>
<gene>
    <name evidence="2" type="ORF">GKJPGBOP_01562</name>
</gene>